<dbReference type="PRINTS" id="PR01210">
    <property type="entry name" value="GGTRANSPTASE"/>
</dbReference>
<dbReference type="UniPathway" id="UPA00204"/>
<dbReference type="GO" id="GO:0036374">
    <property type="term" value="F:glutathione hydrolase activity"/>
    <property type="evidence" value="ECO:0007669"/>
    <property type="project" value="UniProtKB-UniRule"/>
</dbReference>
<dbReference type="GO" id="GO:0002951">
    <property type="term" value="F:leukotriene-C(4) hydrolase"/>
    <property type="evidence" value="ECO:0007669"/>
    <property type="project" value="TreeGrafter"/>
</dbReference>
<comment type="catalytic activity">
    <reaction evidence="4">
        <text>glutathione + H2O = L-cysteinylglycine + L-glutamate</text>
        <dbReference type="Rhea" id="RHEA:28807"/>
        <dbReference type="ChEBI" id="CHEBI:15377"/>
        <dbReference type="ChEBI" id="CHEBI:29985"/>
        <dbReference type="ChEBI" id="CHEBI:57925"/>
        <dbReference type="ChEBI" id="CHEBI:61694"/>
        <dbReference type="EC" id="3.4.19.13"/>
    </reaction>
</comment>
<evidence type="ECO:0000256" key="1">
    <source>
        <dbReference type="ARBA" id="ARBA00009381"/>
    </source>
</evidence>
<dbReference type="InterPro" id="IPR043138">
    <property type="entry name" value="GGT_lsub"/>
</dbReference>
<feature type="binding site" evidence="3">
    <location>
        <begin position="438"/>
        <end position="439"/>
    </location>
    <ligand>
        <name>L-glutamate</name>
        <dbReference type="ChEBI" id="CHEBI:29985"/>
    </ligand>
</feature>
<feature type="transmembrane region" description="Helical" evidence="4">
    <location>
        <begin position="6"/>
        <end position="30"/>
    </location>
</feature>
<reference evidence="5" key="3">
    <citation type="submission" date="2025-08" db="UniProtKB">
        <authorList>
            <consortium name="Ensembl"/>
        </authorList>
    </citation>
    <scope>IDENTIFICATION</scope>
</reference>
<protein>
    <recommendedName>
        <fullName evidence="4">Glutathione hydrolase</fullName>
        <ecNumber evidence="4">2.3.2.2</ecNumber>
        <ecNumber evidence="4">3.4.19.13</ecNumber>
    </recommendedName>
    <alternativeName>
        <fullName evidence="4">Gamma-glutamyltransferase</fullName>
    </alternativeName>
    <alternativeName>
        <fullName evidence="4">Gamma-glutamyltranspeptidase</fullName>
    </alternativeName>
</protein>
<dbReference type="AlphaFoldDB" id="A0A3P8ZLR8"/>
<dbReference type="GO" id="GO:1901750">
    <property type="term" value="P:leukotriene D4 biosynthetic process"/>
    <property type="evidence" value="ECO:0007669"/>
    <property type="project" value="TreeGrafter"/>
</dbReference>
<dbReference type="InterPro" id="IPR000101">
    <property type="entry name" value="GGT_peptidase"/>
</dbReference>
<dbReference type="InterPro" id="IPR043137">
    <property type="entry name" value="GGT_ssub_C"/>
</dbReference>
<keyword evidence="4" id="KW-1133">Transmembrane helix</keyword>
<keyword evidence="4" id="KW-0378">Hydrolase</keyword>
<dbReference type="STRING" id="8010.ENSELUP00000029302"/>
<feature type="active site" description="Nucleophile" evidence="2">
    <location>
        <position position="380"/>
    </location>
</feature>
<reference evidence="5" key="2">
    <citation type="submission" date="2020-02" db="EMBL/GenBank/DDBJ databases">
        <title>Esox lucius (northern pike) genome, fEsoLuc1, primary haplotype.</title>
        <authorList>
            <person name="Myers G."/>
            <person name="Karagic N."/>
            <person name="Meyer A."/>
            <person name="Pippel M."/>
            <person name="Reichard M."/>
            <person name="Winkler S."/>
            <person name="Tracey A."/>
            <person name="Sims Y."/>
            <person name="Howe K."/>
            <person name="Rhie A."/>
            <person name="Formenti G."/>
            <person name="Durbin R."/>
            <person name="Fedrigo O."/>
            <person name="Jarvis E.D."/>
        </authorList>
    </citation>
    <scope>NUCLEOTIDE SEQUENCE [LARGE SCALE GENOMIC DNA]</scope>
</reference>
<dbReference type="PROSITE" id="PS00462">
    <property type="entry name" value="G_GLU_TRANSPEPTIDASE"/>
    <property type="match status" value="1"/>
</dbReference>
<feature type="binding site" evidence="3">
    <location>
        <position position="459"/>
    </location>
    <ligand>
        <name>L-glutamate</name>
        <dbReference type="ChEBI" id="CHEBI:29985"/>
    </ligand>
</feature>
<dbReference type="RefSeq" id="XP_028971755.1">
    <property type="nucleotide sequence ID" value="XM_029115922.2"/>
</dbReference>
<dbReference type="Proteomes" id="UP000265140">
    <property type="component" value="Chromosome 3"/>
</dbReference>
<evidence type="ECO:0000313" key="5">
    <source>
        <dbReference type="Ensembl" id="ENSELUP00000029302.3"/>
    </source>
</evidence>
<accession>A0A3P8ZLR8</accession>
<dbReference type="GO" id="GO:0006751">
    <property type="term" value="P:glutathione catabolic process"/>
    <property type="evidence" value="ECO:0007669"/>
    <property type="project" value="UniProtKB-UniRule"/>
</dbReference>
<proteinExistence type="inferred from homology"/>
<dbReference type="FunFam" id="3.60.20.40:FF:000011">
    <property type="entry name" value="Gamma-glutamyltransferase 5a"/>
    <property type="match status" value="1"/>
</dbReference>
<dbReference type="EC" id="3.4.19.13" evidence="4"/>
<evidence type="ECO:0000256" key="2">
    <source>
        <dbReference type="PIRSR" id="PIRSR600101-1"/>
    </source>
</evidence>
<reference evidence="5" key="4">
    <citation type="submission" date="2025-09" db="UniProtKB">
        <authorList>
            <consortium name="Ensembl"/>
        </authorList>
    </citation>
    <scope>IDENTIFICATION</scope>
</reference>
<comment type="catalytic activity">
    <reaction evidence="4">
        <text>an S-substituted glutathione + H2O = an S-substituted L-cysteinylglycine + L-glutamate</text>
        <dbReference type="Rhea" id="RHEA:59468"/>
        <dbReference type="ChEBI" id="CHEBI:15377"/>
        <dbReference type="ChEBI" id="CHEBI:29985"/>
        <dbReference type="ChEBI" id="CHEBI:90779"/>
        <dbReference type="ChEBI" id="CHEBI:143103"/>
        <dbReference type="EC" id="3.4.19.13"/>
    </reaction>
</comment>
<comment type="catalytic activity">
    <reaction evidence="4">
        <text>an N-terminal (5-L-glutamyl)-[peptide] + an alpha-amino acid = 5-L-glutamyl amino acid + an N-terminal L-alpha-aminoacyl-[peptide]</text>
        <dbReference type="Rhea" id="RHEA:23904"/>
        <dbReference type="Rhea" id="RHEA-COMP:9780"/>
        <dbReference type="Rhea" id="RHEA-COMP:9795"/>
        <dbReference type="ChEBI" id="CHEBI:77644"/>
        <dbReference type="ChEBI" id="CHEBI:78597"/>
        <dbReference type="ChEBI" id="CHEBI:78599"/>
        <dbReference type="ChEBI" id="CHEBI:78608"/>
        <dbReference type="EC" id="2.3.2.2"/>
    </reaction>
</comment>
<dbReference type="PANTHER" id="PTHR11686">
    <property type="entry name" value="GAMMA GLUTAMYL TRANSPEPTIDASE"/>
    <property type="match status" value="1"/>
</dbReference>
<keyword evidence="4" id="KW-0472">Membrane</keyword>
<keyword evidence="6" id="KW-1185">Reference proteome</keyword>
<dbReference type="FunFam" id="1.10.246.130:FF:000001">
    <property type="entry name" value="Gamma-glutamyltransferase 5 isoform 1"/>
    <property type="match status" value="1"/>
</dbReference>
<keyword evidence="4" id="KW-0012">Acyltransferase</keyword>
<dbReference type="GO" id="GO:0005886">
    <property type="term" value="C:plasma membrane"/>
    <property type="evidence" value="ECO:0007669"/>
    <property type="project" value="TreeGrafter"/>
</dbReference>
<dbReference type="KEGG" id="els:105008527"/>
<dbReference type="GO" id="GO:0006954">
    <property type="term" value="P:inflammatory response"/>
    <property type="evidence" value="ECO:0007669"/>
    <property type="project" value="TreeGrafter"/>
</dbReference>
<evidence type="ECO:0000256" key="4">
    <source>
        <dbReference type="RuleBase" id="RU368068"/>
    </source>
</evidence>
<keyword evidence="4" id="KW-0812">Transmembrane</keyword>
<dbReference type="SUPFAM" id="SSF56235">
    <property type="entry name" value="N-terminal nucleophile aminohydrolases (Ntn hydrolases)"/>
    <property type="match status" value="1"/>
</dbReference>
<comment type="subcellular location">
    <subcellularLocation>
        <location evidence="4">Membrane</location>
        <topology evidence="4">Single-pass type II membrane protein</topology>
    </subcellularLocation>
</comment>
<evidence type="ECO:0000313" key="6">
    <source>
        <dbReference type="Proteomes" id="UP000265140"/>
    </source>
</evidence>
<dbReference type="Ensembl" id="ENSELUT00000011167.3">
    <property type="protein sequence ID" value="ENSELUP00000029302.3"/>
    <property type="gene ID" value="ENSELUG00000006200.3"/>
</dbReference>
<dbReference type="GeneTree" id="ENSGT00940000155794"/>
<feature type="binding site" evidence="3">
    <location>
        <position position="422"/>
    </location>
    <ligand>
        <name>L-glutamate</name>
        <dbReference type="ChEBI" id="CHEBI:29985"/>
    </ligand>
</feature>
<dbReference type="GeneID" id="105008527"/>
<dbReference type="Pfam" id="PF01019">
    <property type="entry name" value="G_glu_transpept"/>
    <property type="match status" value="1"/>
</dbReference>
<reference evidence="6" key="1">
    <citation type="journal article" date="2014" name="PLoS ONE">
        <title>The genome and linkage map of the northern pike (Esox lucius): conserved synteny revealed between the salmonid sister group and the Neoteleostei.</title>
        <authorList>
            <person name="Rondeau E.B."/>
            <person name="Minkley D.R."/>
            <person name="Leong J.S."/>
            <person name="Messmer A.M."/>
            <person name="Jantzen J.R."/>
            <person name="von Schalburg K.R."/>
            <person name="Lemon C."/>
            <person name="Bird N.H."/>
            <person name="Koop B.F."/>
        </authorList>
    </citation>
    <scope>NUCLEOTIDE SEQUENCE</scope>
</reference>
<comment type="function">
    <text evidence="4">Cleaves the gamma-glutamyl peptide bond of glutathione and glutathione conjugates.</text>
</comment>
<feature type="binding site" evidence="3">
    <location>
        <begin position="398"/>
        <end position="400"/>
    </location>
    <ligand>
        <name>L-glutamate</name>
        <dbReference type="ChEBI" id="CHEBI:29985"/>
    </ligand>
</feature>
<name>A0A3P8ZLR8_ESOLU</name>
<dbReference type="Gene3D" id="3.60.20.40">
    <property type="match status" value="1"/>
</dbReference>
<feature type="binding site" evidence="3">
    <location>
        <position position="107"/>
    </location>
    <ligand>
        <name>L-glutamate</name>
        <dbReference type="ChEBI" id="CHEBI:29985"/>
    </ligand>
</feature>
<dbReference type="PANTHER" id="PTHR11686:SF19">
    <property type="entry name" value="GLUTATHIONE HYDROLASE 5 PROENZYME"/>
    <property type="match status" value="1"/>
</dbReference>
<dbReference type="InterPro" id="IPR055262">
    <property type="entry name" value="GGT_CS"/>
</dbReference>
<organism evidence="5 6">
    <name type="scientific">Esox lucius</name>
    <name type="common">Northern pike</name>
    <dbReference type="NCBI Taxonomy" id="8010"/>
    <lineage>
        <taxon>Eukaryota</taxon>
        <taxon>Metazoa</taxon>
        <taxon>Chordata</taxon>
        <taxon>Craniata</taxon>
        <taxon>Vertebrata</taxon>
        <taxon>Euteleostomi</taxon>
        <taxon>Actinopterygii</taxon>
        <taxon>Neopterygii</taxon>
        <taxon>Teleostei</taxon>
        <taxon>Protacanthopterygii</taxon>
        <taxon>Esociformes</taxon>
        <taxon>Esocidae</taxon>
        <taxon>Esox</taxon>
    </lineage>
</organism>
<sequence>MARSKASIYACIAFVLLIVIVIIVVPIAIIKKDHRKEPLRTAAVAADSEKCSKIGRDILKSGGSAVDGAIAALLCTSVVNPQSMGLGGGSIFTVMDSNGKVKIINARETVPQAFNSDLLSRCPKIYSQETTGSQWIGVPGEIRGYEQAHRLYGKLPWADLFRPTIRLAREGLPVSQILGRYIQRIIGNKTIPLRQLFVDKDGNLLKVGDTVKFEKLADTLDIIAKQGAEAFYTGKVAEDLISDVTEAGGTLSLKDLEMFKVNVTDALTNPLGEFQMHFPPPPSGGLILSFILNIMKGYKLNPTSLMGEQKTLTYQHYIEAYKFSNGLRKNIRDPRFSSEERSLKIIKQEFADQIRAMISSNTTHDAQYYNVTSFLDTIGTSHVSLIAEDGSAVSVTATINDIFGSTVFSPKTGIILNNQLADFCGEADHIVAGERPPSSMSPVILRSQYKTVVIGGAGGSAITTGMALTLMNYVWFGKTLEEAISDPVVHVNSNNKLNFEPGFDQVVVEDLKALGHTVEDRQYFYNVVNAVEKYYGCIHAVSDARKMGKSAFYFSPF</sequence>
<dbReference type="GO" id="GO:0103068">
    <property type="term" value="F:leukotriene C4 gamma-glutamyl transferase activity"/>
    <property type="evidence" value="ECO:0007669"/>
    <property type="project" value="UniProtKB-EC"/>
</dbReference>
<dbReference type="InterPro" id="IPR029055">
    <property type="entry name" value="Ntn_hydrolases_N"/>
</dbReference>
<dbReference type="Bgee" id="ENSELUG00000006200">
    <property type="expression patterns" value="Expressed in head kidney and 11 other cell types or tissues"/>
</dbReference>
<evidence type="ECO:0000256" key="3">
    <source>
        <dbReference type="PIRSR" id="PIRSR600101-2"/>
    </source>
</evidence>
<comment type="similarity">
    <text evidence="1">Belongs to the gamma-glutamyltransferase family.</text>
</comment>
<comment type="pathway">
    <text evidence="4">Sulfur metabolism; glutathione metabolism.</text>
</comment>
<dbReference type="EC" id="2.3.2.2" evidence="4"/>
<dbReference type="Gene3D" id="1.10.246.130">
    <property type="match status" value="1"/>
</dbReference>
<keyword evidence="4" id="KW-0808">Transferase</keyword>